<evidence type="ECO:0000256" key="3">
    <source>
        <dbReference type="HAMAP-Rule" id="MF_00023"/>
    </source>
</evidence>
<evidence type="ECO:0000313" key="5">
    <source>
        <dbReference type="EMBL" id="MFC4351346.1"/>
    </source>
</evidence>
<protein>
    <recommendedName>
        <fullName evidence="3">SsrA-binding protein</fullName>
    </recommendedName>
    <alternativeName>
        <fullName evidence="3">Small protein B</fullName>
    </alternativeName>
</protein>
<dbReference type="Pfam" id="PF01668">
    <property type="entry name" value="SmpB"/>
    <property type="match status" value="1"/>
</dbReference>
<dbReference type="NCBIfam" id="TIGR00086">
    <property type="entry name" value="smpB"/>
    <property type="match status" value="1"/>
</dbReference>
<proteinExistence type="inferred from homology"/>
<evidence type="ECO:0000313" key="6">
    <source>
        <dbReference type="Proteomes" id="UP001595799"/>
    </source>
</evidence>
<dbReference type="PANTHER" id="PTHR30308:SF2">
    <property type="entry name" value="SSRA-BINDING PROTEIN"/>
    <property type="match status" value="1"/>
</dbReference>
<dbReference type="Gene3D" id="2.40.280.10">
    <property type="match status" value="1"/>
</dbReference>
<dbReference type="Proteomes" id="UP001595799">
    <property type="component" value="Unassembled WGS sequence"/>
</dbReference>
<sequence>MSKQPQRVVASNRRATHDFFIEEKVEAGMVLTGSEVKSLRYGRASINESYASEENGELYLINSHFSEYGPASRFGHDPKRPRKLLVHKREMDRLFGKVRRDGYTLVPLSIYFNERGLAKLSLGVAKGKRKQDKREDIKKRDWQRQKARLLREKG</sequence>
<dbReference type="InterPro" id="IPR020081">
    <property type="entry name" value="SsrA-bd_prot_CS"/>
</dbReference>
<evidence type="ECO:0000256" key="2">
    <source>
        <dbReference type="ARBA" id="ARBA00022884"/>
    </source>
</evidence>
<comment type="function">
    <text evidence="3">Required for rescue of stalled ribosomes mediated by trans-translation. Binds to transfer-messenger RNA (tmRNA), required for stable association of tmRNA with ribosomes. tmRNA and SmpB together mimic tRNA shape, replacing the anticodon stem-loop with SmpB. tmRNA is encoded by the ssrA gene; the 2 termini fold to resemble tRNA(Ala) and it encodes a 'tag peptide', a short internal open reading frame. During trans-translation Ala-aminoacylated tmRNA acts like a tRNA, entering the A-site of stalled ribosomes, displacing the stalled mRNA. The ribosome then switches to translate the ORF on the tmRNA; the nascent peptide is terminated with the 'tag peptide' encoded by the tmRNA and targeted for degradation. The ribosome is freed to recommence translation, which seems to be the essential function of trans-translation.</text>
</comment>
<name>A0ABV8UL58_9PROT</name>
<dbReference type="SUPFAM" id="SSF74982">
    <property type="entry name" value="Small protein B (SmpB)"/>
    <property type="match status" value="1"/>
</dbReference>
<comment type="subcellular location">
    <subcellularLocation>
        <location evidence="3">Cytoplasm</location>
    </subcellularLocation>
    <text evidence="3">The tmRNA-SmpB complex associates with stalled 70S ribosomes.</text>
</comment>
<comment type="caution">
    <text evidence="5">The sequence shown here is derived from an EMBL/GenBank/DDBJ whole genome shotgun (WGS) entry which is preliminary data.</text>
</comment>
<accession>A0ABV8UL58</accession>
<dbReference type="InterPro" id="IPR023620">
    <property type="entry name" value="SmpB"/>
</dbReference>
<reference evidence="6" key="1">
    <citation type="journal article" date="2019" name="Int. J. Syst. Evol. Microbiol.">
        <title>The Global Catalogue of Microorganisms (GCM) 10K type strain sequencing project: providing services to taxonomists for standard genome sequencing and annotation.</title>
        <authorList>
            <consortium name="The Broad Institute Genomics Platform"/>
            <consortium name="The Broad Institute Genome Sequencing Center for Infectious Disease"/>
            <person name="Wu L."/>
            <person name="Ma J."/>
        </authorList>
    </citation>
    <scope>NUCLEOTIDE SEQUENCE [LARGE SCALE GENOMIC DNA]</scope>
    <source>
        <strain evidence="6">CECT 8472</strain>
    </source>
</reference>
<keyword evidence="2 3" id="KW-0694">RNA-binding</keyword>
<dbReference type="PANTHER" id="PTHR30308">
    <property type="entry name" value="TMRNA-BINDING COMPONENT OF TRANS-TRANSLATION TAGGING COMPLEX"/>
    <property type="match status" value="1"/>
</dbReference>
<feature type="compositionally biased region" description="Basic and acidic residues" evidence="4">
    <location>
        <begin position="132"/>
        <end position="154"/>
    </location>
</feature>
<evidence type="ECO:0000256" key="1">
    <source>
        <dbReference type="ARBA" id="ARBA00022490"/>
    </source>
</evidence>
<evidence type="ECO:0000256" key="4">
    <source>
        <dbReference type="SAM" id="MobiDB-lite"/>
    </source>
</evidence>
<dbReference type="PROSITE" id="PS01317">
    <property type="entry name" value="SSRP"/>
    <property type="match status" value="1"/>
</dbReference>
<organism evidence="5 6">
    <name type="scientific">Fodinicurvata halophila</name>
    <dbReference type="NCBI Taxonomy" id="1419723"/>
    <lineage>
        <taxon>Bacteria</taxon>
        <taxon>Pseudomonadati</taxon>
        <taxon>Pseudomonadota</taxon>
        <taxon>Alphaproteobacteria</taxon>
        <taxon>Rhodospirillales</taxon>
        <taxon>Rhodovibrionaceae</taxon>
        <taxon>Fodinicurvata</taxon>
    </lineage>
</organism>
<dbReference type="HAMAP" id="MF_00023">
    <property type="entry name" value="SmpB"/>
    <property type="match status" value="1"/>
</dbReference>
<dbReference type="CDD" id="cd09294">
    <property type="entry name" value="SmpB"/>
    <property type="match status" value="1"/>
</dbReference>
<dbReference type="RefSeq" id="WP_382421681.1">
    <property type="nucleotide sequence ID" value="NZ_JBHSCW010000003.1"/>
</dbReference>
<gene>
    <name evidence="3 5" type="primary">smpB</name>
    <name evidence="5" type="ORF">ACFOW6_07310</name>
</gene>
<keyword evidence="6" id="KW-1185">Reference proteome</keyword>
<keyword evidence="1 3" id="KW-0963">Cytoplasm</keyword>
<dbReference type="InterPro" id="IPR000037">
    <property type="entry name" value="SsrA-bd_prot"/>
</dbReference>
<dbReference type="NCBIfam" id="NF003843">
    <property type="entry name" value="PRK05422.1"/>
    <property type="match status" value="1"/>
</dbReference>
<dbReference type="EMBL" id="JBHSCW010000003">
    <property type="protein sequence ID" value="MFC4351346.1"/>
    <property type="molecule type" value="Genomic_DNA"/>
</dbReference>
<feature type="region of interest" description="Disordered" evidence="4">
    <location>
        <begin position="129"/>
        <end position="154"/>
    </location>
</feature>
<comment type="similarity">
    <text evidence="3">Belongs to the SmpB family.</text>
</comment>